<dbReference type="PIRSF" id="PIRSF015601">
    <property type="entry name" value="MTase_slr0722"/>
    <property type="match status" value="1"/>
</dbReference>
<dbReference type="PANTHER" id="PTHR30027:SF3">
    <property type="entry name" value="16S RRNA (URACIL(1498)-N(3))-METHYLTRANSFERASE"/>
    <property type="match status" value="1"/>
</dbReference>
<comment type="catalytic activity">
    <reaction evidence="11 12">
        <text>uridine(1498) in 16S rRNA + S-adenosyl-L-methionine = N(3)-methyluridine(1498) in 16S rRNA + S-adenosyl-L-homocysteine + H(+)</text>
        <dbReference type="Rhea" id="RHEA:42920"/>
        <dbReference type="Rhea" id="RHEA-COMP:10283"/>
        <dbReference type="Rhea" id="RHEA-COMP:10284"/>
        <dbReference type="ChEBI" id="CHEBI:15378"/>
        <dbReference type="ChEBI" id="CHEBI:57856"/>
        <dbReference type="ChEBI" id="CHEBI:59789"/>
        <dbReference type="ChEBI" id="CHEBI:65315"/>
        <dbReference type="ChEBI" id="CHEBI:74502"/>
        <dbReference type="EC" id="2.1.1.193"/>
    </reaction>
</comment>
<dbReference type="RefSeq" id="WP_013271601.1">
    <property type="nucleotide sequence ID" value="NC_014376.1"/>
</dbReference>
<accession>D9R672</accession>
<dbReference type="InterPro" id="IPR029028">
    <property type="entry name" value="Alpha/beta_knot_MTases"/>
</dbReference>
<comment type="subcellular location">
    <subcellularLocation>
        <location evidence="1 12">Cytoplasm</location>
    </subcellularLocation>
</comment>
<dbReference type="GO" id="GO:0005737">
    <property type="term" value="C:cytoplasm"/>
    <property type="evidence" value="ECO:0007669"/>
    <property type="project" value="UniProtKB-SubCell"/>
</dbReference>
<evidence type="ECO:0000256" key="9">
    <source>
        <dbReference type="ARBA" id="ARBA00022691"/>
    </source>
</evidence>
<feature type="domain" description="Ribosomal RNA small subunit methyltransferase E methyltransferase" evidence="13">
    <location>
        <begin position="73"/>
        <end position="239"/>
    </location>
</feature>
<dbReference type="InterPro" id="IPR046886">
    <property type="entry name" value="RsmE_MTase_dom"/>
</dbReference>
<gene>
    <name evidence="15" type="ordered locus">Closa_0887</name>
</gene>
<keyword evidence="16" id="KW-1185">Reference proteome</keyword>
<dbReference type="InterPro" id="IPR015947">
    <property type="entry name" value="PUA-like_sf"/>
</dbReference>
<dbReference type="Pfam" id="PF04452">
    <property type="entry name" value="Methyltrans_RNA"/>
    <property type="match status" value="1"/>
</dbReference>
<dbReference type="Proteomes" id="UP000001662">
    <property type="component" value="Chromosome"/>
</dbReference>
<evidence type="ECO:0000313" key="15">
    <source>
        <dbReference type="EMBL" id="ADL03506.1"/>
    </source>
</evidence>
<dbReference type="OrthoDB" id="9815641at2"/>
<dbReference type="PaxDb" id="610130-Closa_0887"/>
<dbReference type="eggNOG" id="COG1385">
    <property type="taxonomic scope" value="Bacteria"/>
</dbReference>
<sequence length="245" mass="27074">MHHFFVSQDQIEESFIRILGPDVNHIKNVLRMGAGEEILVSNGVDKDYLCQILDVASAEVTAKILSVEEGGTELPARLYLFQGLPKGDKMELIIQKAVELGVYQIIPVETKRAVVRLDQKKEESKLRRWRAVSESAAKQSGRLIIPEVAGVMTFPEALAFGKELDMIVIPFEHAKDMAKTKEILSSIRPGMSVGIFIGPEGGFEDSEMDLAERLGAKQITLGKRILRTETAGLAIVSVLAFQLED</sequence>
<dbReference type="AlphaFoldDB" id="D9R672"/>
<dbReference type="PANTHER" id="PTHR30027">
    <property type="entry name" value="RIBOSOMAL RNA SMALL SUBUNIT METHYLTRANSFERASE E"/>
    <property type="match status" value="1"/>
</dbReference>
<dbReference type="GO" id="GO:0070475">
    <property type="term" value="P:rRNA base methylation"/>
    <property type="evidence" value="ECO:0007669"/>
    <property type="project" value="TreeGrafter"/>
</dbReference>
<dbReference type="Gene3D" id="3.40.1280.10">
    <property type="match status" value="1"/>
</dbReference>
<evidence type="ECO:0000256" key="2">
    <source>
        <dbReference type="ARBA" id="ARBA00005528"/>
    </source>
</evidence>
<comment type="similarity">
    <text evidence="2 12">Belongs to the RNA methyltransferase RsmE family.</text>
</comment>
<dbReference type="GO" id="GO:0070042">
    <property type="term" value="F:rRNA (uridine-N3-)-methyltransferase activity"/>
    <property type="evidence" value="ECO:0007669"/>
    <property type="project" value="TreeGrafter"/>
</dbReference>
<evidence type="ECO:0000259" key="14">
    <source>
        <dbReference type="Pfam" id="PF20260"/>
    </source>
</evidence>
<dbReference type="NCBIfam" id="TIGR00046">
    <property type="entry name" value="RsmE family RNA methyltransferase"/>
    <property type="match status" value="1"/>
</dbReference>
<dbReference type="Pfam" id="PF20260">
    <property type="entry name" value="PUA_4"/>
    <property type="match status" value="1"/>
</dbReference>
<dbReference type="EMBL" id="CP002109">
    <property type="protein sequence ID" value="ADL03506.1"/>
    <property type="molecule type" value="Genomic_DNA"/>
</dbReference>
<evidence type="ECO:0000313" key="16">
    <source>
        <dbReference type="Proteomes" id="UP000001662"/>
    </source>
</evidence>
<evidence type="ECO:0000256" key="4">
    <source>
        <dbReference type="ARBA" id="ARBA00013673"/>
    </source>
</evidence>
<evidence type="ECO:0000256" key="10">
    <source>
        <dbReference type="ARBA" id="ARBA00025699"/>
    </source>
</evidence>
<evidence type="ECO:0000259" key="13">
    <source>
        <dbReference type="Pfam" id="PF04452"/>
    </source>
</evidence>
<keyword evidence="6 12" id="KW-0698">rRNA processing</keyword>
<protein>
    <recommendedName>
        <fullName evidence="4 12">Ribosomal RNA small subunit methyltransferase E</fullName>
        <ecNumber evidence="3 12">2.1.1.193</ecNumber>
    </recommendedName>
</protein>
<organism evidence="15 16">
    <name type="scientific">Lacrimispora saccharolytica (strain ATCC 35040 / DSM 2544 / NRCC 2533 / WM1)</name>
    <name type="common">Clostridium saccharolyticum</name>
    <dbReference type="NCBI Taxonomy" id="610130"/>
    <lineage>
        <taxon>Bacteria</taxon>
        <taxon>Bacillati</taxon>
        <taxon>Bacillota</taxon>
        <taxon>Clostridia</taxon>
        <taxon>Lachnospirales</taxon>
        <taxon>Lachnospiraceae</taxon>
        <taxon>Lacrimispora</taxon>
    </lineage>
</organism>
<dbReference type="Gene3D" id="2.40.240.20">
    <property type="entry name" value="Hypothetical PUA domain-like, domain 1"/>
    <property type="match status" value="1"/>
</dbReference>
<evidence type="ECO:0000256" key="6">
    <source>
        <dbReference type="ARBA" id="ARBA00022552"/>
    </source>
</evidence>
<proteinExistence type="inferred from homology"/>
<dbReference type="STRING" id="610130.Closa_0887"/>
<dbReference type="CDD" id="cd18084">
    <property type="entry name" value="RsmE-like"/>
    <property type="match status" value="1"/>
</dbReference>
<keyword evidence="7 12" id="KW-0489">Methyltransferase</keyword>
<dbReference type="EC" id="2.1.1.193" evidence="3 12"/>
<feature type="domain" description="Ribosomal RNA small subunit methyltransferase E PUA-like" evidence="14">
    <location>
        <begin position="20"/>
        <end position="64"/>
    </location>
</feature>
<dbReference type="SUPFAM" id="SSF75217">
    <property type="entry name" value="alpha/beta knot"/>
    <property type="match status" value="1"/>
</dbReference>
<evidence type="ECO:0000256" key="5">
    <source>
        <dbReference type="ARBA" id="ARBA00022490"/>
    </source>
</evidence>
<dbReference type="SUPFAM" id="SSF88697">
    <property type="entry name" value="PUA domain-like"/>
    <property type="match status" value="1"/>
</dbReference>
<evidence type="ECO:0000256" key="12">
    <source>
        <dbReference type="PIRNR" id="PIRNR015601"/>
    </source>
</evidence>
<keyword evidence="8 12" id="KW-0808">Transferase</keyword>
<dbReference type="InterPro" id="IPR046887">
    <property type="entry name" value="RsmE_PUA-like"/>
</dbReference>
<keyword evidence="9 12" id="KW-0949">S-adenosyl-L-methionine</keyword>
<keyword evidence="5 12" id="KW-0963">Cytoplasm</keyword>
<dbReference type="HOGENOM" id="CLU_067442_3_0_9"/>
<name>D9R672_LACSW</name>
<evidence type="ECO:0000256" key="8">
    <source>
        <dbReference type="ARBA" id="ARBA00022679"/>
    </source>
</evidence>
<evidence type="ECO:0000256" key="3">
    <source>
        <dbReference type="ARBA" id="ARBA00012328"/>
    </source>
</evidence>
<dbReference type="KEGG" id="csh:Closa_0887"/>
<evidence type="ECO:0000256" key="1">
    <source>
        <dbReference type="ARBA" id="ARBA00004496"/>
    </source>
</evidence>
<evidence type="ECO:0000256" key="7">
    <source>
        <dbReference type="ARBA" id="ARBA00022603"/>
    </source>
</evidence>
<reference evidence="15" key="1">
    <citation type="submission" date="2010-07" db="EMBL/GenBank/DDBJ databases">
        <title>Complete sequence of Clostridium saccharolyticum WM1.</title>
        <authorList>
            <consortium name="US DOE Joint Genome Institute"/>
            <person name="Lucas S."/>
            <person name="Copeland A."/>
            <person name="Lapidus A."/>
            <person name="Cheng J.-F."/>
            <person name="Bruce D."/>
            <person name="Goodwin L."/>
            <person name="Pitluck S."/>
            <person name="Chertkov O."/>
            <person name="Detter J.C."/>
            <person name="Han C."/>
            <person name="Tapia R."/>
            <person name="Land M."/>
            <person name="Hauser L."/>
            <person name="Chang Y.-J."/>
            <person name="Jeffries C."/>
            <person name="Kyrpides N."/>
            <person name="Ivanova N."/>
            <person name="Mikhailova N."/>
            <person name="Mouttaki H."/>
            <person name="Lin L."/>
            <person name="Zhou J."/>
            <person name="Hemme C.L."/>
            <person name="Woyke T."/>
        </authorList>
    </citation>
    <scope>NUCLEOTIDE SEQUENCE [LARGE SCALE GENOMIC DNA]</scope>
    <source>
        <strain evidence="15">WM1</strain>
    </source>
</reference>
<dbReference type="NCBIfam" id="NF008692">
    <property type="entry name" value="PRK11713.1-5"/>
    <property type="match status" value="1"/>
</dbReference>
<dbReference type="InterPro" id="IPR006700">
    <property type="entry name" value="RsmE"/>
</dbReference>
<dbReference type="InterPro" id="IPR029026">
    <property type="entry name" value="tRNA_m1G_MTases_N"/>
</dbReference>
<comment type="function">
    <text evidence="10 12">Specifically methylates the N3 position of the uracil ring of uridine 1498 (m3U1498) in 16S rRNA. Acts on the fully assembled 30S ribosomal subunit.</text>
</comment>
<evidence type="ECO:0000256" key="11">
    <source>
        <dbReference type="ARBA" id="ARBA00047944"/>
    </source>
</evidence>